<dbReference type="RefSeq" id="WP_107242138.1">
    <property type="nucleotide sequence ID" value="NZ_PYMJ01000005.1"/>
</dbReference>
<dbReference type="Proteomes" id="UP000240987">
    <property type="component" value="Unassembled WGS sequence"/>
</dbReference>
<protein>
    <recommendedName>
        <fullName evidence="5">Chromosome partitioning protein ParA</fullName>
    </recommendedName>
</protein>
<dbReference type="CDD" id="cd05387">
    <property type="entry name" value="BY-kinase"/>
    <property type="match status" value="1"/>
</dbReference>
<organism evidence="3 4">
    <name type="scientific">Photobacterium frigidiphilum</name>
    <dbReference type="NCBI Taxonomy" id="264736"/>
    <lineage>
        <taxon>Bacteria</taxon>
        <taxon>Pseudomonadati</taxon>
        <taxon>Pseudomonadota</taxon>
        <taxon>Gammaproteobacteria</taxon>
        <taxon>Vibrionales</taxon>
        <taxon>Vibrionaceae</taxon>
        <taxon>Photobacterium</taxon>
    </lineage>
</organism>
<dbReference type="PANTHER" id="PTHR32309">
    <property type="entry name" value="TYROSINE-PROTEIN KINASE"/>
    <property type="match status" value="1"/>
</dbReference>
<dbReference type="OrthoDB" id="5812594at2"/>
<dbReference type="GO" id="GO:0005886">
    <property type="term" value="C:plasma membrane"/>
    <property type="evidence" value="ECO:0007669"/>
    <property type="project" value="TreeGrafter"/>
</dbReference>
<keyword evidence="1" id="KW-0547">Nucleotide-binding</keyword>
<dbReference type="EMBL" id="PYMJ01000005">
    <property type="protein sequence ID" value="PSU49958.1"/>
    <property type="molecule type" value="Genomic_DNA"/>
</dbReference>
<dbReference type="AlphaFoldDB" id="A0A2T3JLU0"/>
<keyword evidence="4" id="KW-1185">Reference proteome</keyword>
<dbReference type="SUPFAM" id="SSF52540">
    <property type="entry name" value="P-loop containing nucleoside triphosphate hydrolases"/>
    <property type="match status" value="1"/>
</dbReference>
<dbReference type="InterPro" id="IPR027417">
    <property type="entry name" value="P-loop_NTPase"/>
</dbReference>
<accession>A0A2T3JLU0</accession>
<gene>
    <name evidence="3" type="ORF">C9J12_07530</name>
</gene>
<dbReference type="GO" id="GO:0004713">
    <property type="term" value="F:protein tyrosine kinase activity"/>
    <property type="evidence" value="ECO:0007669"/>
    <property type="project" value="TreeGrafter"/>
</dbReference>
<keyword evidence="2" id="KW-0067">ATP-binding</keyword>
<name>A0A2T3JLU0_9GAMM</name>
<dbReference type="InterPro" id="IPR005702">
    <property type="entry name" value="Wzc-like_C"/>
</dbReference>
<reference evidence="3 4" key="1">
    <citation type="submission" date="2018-01" db="EMBL/GenBank/DDBJ databases">
        <title>Whole genome sequencing of Histamine producing bacteria.</title>
        <authorList>
            <person name="Butler K."/>
        </authorList>
    </citation>
    <scope>NUCLEOTIDE SEQUENCE [LARGE SCALE GENOMIC DNA]</scope>
    <source>
        <strain evidence="3 4">JCM 12947</strain>
    </source>
</reference>
<dbReference type="Gene3D" id="3.40.50.300">
    <property type="entry name" value="P-loop containing nucleotide triphosphate hydrolases"/>
    <property type="match status" value="1"/>
</dbReference>
<evidence type="ECO:0000313" key="4">
    <source>
        <dbReference type="Proteomes" id="UP000240987"/>
    </source>
</evidence>
<evidence type="ECO:0000256" key="1">
    <source>
        <dbReference type="ARBA" id="ARBA00022741"/>
    </source>
</evidence>
<dbReference type="InterPro" id="IPR050445">
    <property type="entry name" value="Bact_polysacc_biosynth/exp"/>
</dbReference>
<evidence type="ECO:0000313" key="3">
    <source>
        <dbReference type="EMBL" id="PSU49958.1"/>
    </source>
</evidence>
<dbReference type="PANTHER" id="PTHR32309:SF13">
    <property type="entry name" value="FERRIC ENTEROBACTIN TRANSPORT PROTEIN FEPE"/>
    <property type="match status" value="1"/>
</dbReference>
<evidence type="ECO:0000256" key="2">
    <source>
        <dbReference type="ARBA" id="ARBA00022840"/>
    </source>
</evidence>
<proteinExistence type="predicted"/>
<comment type="caution">
    <text evidence="3">The sequence shown here is derived from an EMBL/GenBank/DDBJ whole genome shotgun (WGS) entry which is preliminary data.</text>
</comment>
<sequence length="231" mass="25807">MKPWLSQEYDQLFQQIHQQEARVISFTGASPQCGSSTMCYWLARRCAEDNNKVLLIDLDLSGSGQGNHTTDWETNGSGEMDAIIHKTAQLDILPPPKNQETTMALRQPQTLLNTIQRWQQTYHYIIFDAGTVSVANWRNLPAANICHASDAAILCIAAAKTTESEVLTSIDRLKQGGVNLLGCIVNDQHNPSLACEILRILDTKASWLPKKIKIGLTHYLNQNSMLQGKYQ</sequence>
<evidence type="ECO:0008006" key="5">
    <source>
        <dbReference type="Google" id="ProtNLM"/>
    </source>
</evidence>